<comment type="caution">
    <text evidence="3">The sequence shown here is derived from an EMBL/GenBank/DDBJ whole genome shotgun (WGS) entry which is preliminary data.</text>
</comment>
<dbReference type="EMBL" id="CALNXI010000050">
    <property type="protein sequence ID" value="CAH3016894.1"/>
    <property type="molecule type" value="Genomic_DNA"/>
</dbReference>
<keyword evidence="4" id="KW-1185">Reference proteome</keyword>
<accession>A0ABN8LMK0</accession>
<dbReference type="InterPro" id="IPR001107">
    <property type="entry name" value="Band_7"/>
</dbReference>
<feature type="transmembrane region" description="Helical" evidence="1">
    <location>
        <begin position="6"/>
        <end position="26"/>
    </location>
</feature>
<reference evidence="3 4" key="1">
    <citation type="submission" date="2022-05" db="EMBL/GenBank/DDBJ databases">
        <authorList>
            <consortium name="Genoscope - CEA"/>
            <person name="William W."/>
        </authorList>
    </citation>
    <scope>NUCLEOTIDE SEQUENCE [LARGE SCALE GENOMIC DNA]</scope>
</reference>
<dbReference type="Proteomes" id="UP001159427">
    <property type="component" value="Unassembled WGS sequence"/>
</dbReference>
<evidence type="ECO:0000313" key="4">
    <source>
        <dbReference type="Proteomes" id="UP001159427"/>
    </source>
</evidence>
<gene>
    <name evidence="3" type="ORF">PEVE_00033611</name>
</gene>
<keyword evidence="1" id="KW-0812">Transmembrane</keyword>
<proteinExistence type="predicted"/>
<protein>
    <recommendedName>
        <fullName evidence="2">Band 7 domain-containing protein</fullName>
    </recommendedName>
</protein>
<evidence type="ECO:0000256" key="1">
    <source>
        <dbReference type="SAM" id="Phobius"/>
    </source>
</evidence>
<evidence type="ECO:0000313" key="3">
    <source>
        <dbReference type="EMBL" id="CAH3016894.1"/>
    </source>
</evidence>
<keyword evidence="1" id="KW-1133">Transmembrane helix</keyword>
<evidence type="ECO:0000259" key="2">
    <source>
        <dbReference type="Pfam" id="PF01145"/>
    </source>
</evidence>
<dbReference type="Pfam" id="PF01145">
    <property type="entry name" value="Band_7"/>
    <property type="match status" value="1"/>
</dbReference>
<name>A0ABN8LMK0_9CNID</name>
<keyword evidence="1" id="KW-0472">Membrane</keyword>
<sequence length="333" mass="37982">MPTNSSVTLFIIIGVAIVSLLILILIPTSFSDVEYYELGFKRRKSTGYVDINKVYTSGRYFVGPDYTFKVFQANAHFVKLDKIAVWTGDKIEIKITCTFQYFLKKNFLPDLHEAYNVDYQPVVKGTAIDAIKGRAADLPIDDYIRNRENIERELFKALARRVDGCCRETCPPQEGEMPPCGYCITNALCKSNQKGIFVEVRYFQLLEVDVHEDVKSRYLRQVTEAAEEERAEFELQEKVVRKETERIKNEIYNQAREIAQNASAKATVISAQAKADALGIVEKARSDGLKNMYTVLGITTDEQKAAFNYLRSLRQNKNVKLNVGYKSLAQFQN</sequence>
<feature type="domain" description="Band 7" evidence="2">
    <location>
        <begin position="51"/>
        <end position="237"/>
    </location>
</feature>
<organism evidence="3 4">
    <name type="scientific">Porites evermanni</name>
    <dbReference type="NCBI Taxonomy" id="104178"/>
    <lineage>
        <taxon>Eukaryota</taxon>
        <taxon>Metazoa</taxon>
        <taxon>Cnidaria</taxon>
        <taxon>Anthozoa</taxon>
        <taxon>Hexacorallia</taxon>
        <taxon>Scleractinia</taxon>
        <taxon>Fungiina</taxon>
        <taxon>Poritidae</taxon>
        <taxon>Porites</taxon>
    </lineage>
</organism>